<dbReference type="PROSITE" id="PS50893">
    <property type="entry name" value="ABC_TRANSPORTER_2"/>
    <property type="match status" value="1"/>
</dbReference>
<evidence type="ECO:0000256" key="3">
    <source>
        <dbReference type="ARBA" id="ARBA00022741"/>
    </source>
</evidence>
<evidence type="ECO:0000313" key="6">
    <source>
        <dbReference type="EMBL" id="SHN04514.1"/>
    </source>
</evidence>
<dbReference type="OrthoDB" id="9804819at2"/>
<evidence type="ECO:0000256" key="4">
    <source>
        <dbReference type="ARBA" id="ARBA00022840"/>
    </source>
</evidence>
<dbReference type="GO" id="GO:0016887">
    <property type="term" value="F:ATP hydrolysis activity"/>
    <property type="evidence" value="ECO:0007669"/>
    <property type="project" value="InterPro"/>
</dbReference>
<keyword evidence="2" id="KW-0813">Transport</keyword>
<dbReference type="AlphaFoldDB" id="A0A1M7NLB3"/>
<dbReference type="PANTHER" id="PTHR42711:SF5">
    <property type="entry name" value="ABC TRANSPORTER ATP-BINDING PROTEIN NATA"/>
    <property type="match status" value="1"/>
</dbReference>
<evidence type="ECO:0000259" key="5">
    <source>
        <dbReference type="PROSITE" id="PS50893"/>
    </source>
</evidence>
<dbReference type="PROSITE" id="PS00211">
    <property type="entry name" value="ABC_TRANSPORTER_1"/>
    <property type="match status" value="1"/>
</dbReference>
<dbReference type="Proteomes" id="UP000184038">
    <property type="component" value="Unassembled WGS sequence"/>
</dbReference>
<dbReference type="InterPro" id="IPR003593">
    <property type="entry name" value="AAA+_ATPase"/>
</dbReference>
<dbReference type="SMART" id="SM00382">
    <property type="entry name" value="AAA"/>
    <property type="match status" value="1"/>
</dbReference>
<feature type="domain" description="ABC transporter" evidence="5">
    <location>
        <begin position="5"/>
        <end position="230"/>
    </location>
</feature>
<proteinExistence type="inferred from homology"/>
<dbReference type="PANTHER" id="PTHR42711">
    <property type="entry name" value="ABC TRANSPORTER ATP-BINDING PROTEIN"/>
    <property type="match status" value="1"/>
</dbReference>
<gene>
    <name evidence="6" type="ORF">SAMN02746066_04584</name>
</gene>
<keyword evidence="7" id="KW-1185">Reference proteome</keyword>
<accession>A0A1M7NLB3</accession>
<dbReference type="SUPFAM" id="SSF52540">
    <property type="entry name" value="P-loop containing nucleoside triphosphate hydrolases"/>
    <property type="match status" value="1"/>
</dbReference>
<comment type="similarity">
    <text evidence="1">Belongs to the ABC transporter superfamily.</text>
</comment>
<sequence length="299" mass="33621">MAKCIETANLTKFYGKARGITDINLTVEEGEIFGFIGPNGAGKSTTIRSLLGLITPTSGMARVFDMEARSNRTKILNDIGYMPSEAMFYNGMRVAEIIKYSADLHKMDCSSEANILCDRLKLDVKKKVEELSLGNRKKVSIVCAMQHNPKLYILDEPTSGLDPLMQKEFFALLEEKHTSGATIFLSSHVLSEIQHYCTKAAIIREGKIIVCDTVEALSKTNTRRIHITGAEKVYPNIIEQLSSPLEDLQTSNRGIEFLYTGDINELLHIISQFTIQDIRITEPDLEEIFMHYYVNGEEQ</sequence>
<dbReference type="InterPro" id="IPR050763">
    <property type="entry name" value="ABC_transporter_ATP-binding"/>
</dbReference>
<evidence type="ECO:0000256" key="2">
    <source>
        <dbReference type="ARBA" id="ARBA00022448"/>
    </source>
</evidence>
<dbReference type="InterPro" id="IPR003439">
    <property type="entry name" value="ABC_transporter-like_ATP-bd"/>
</dbReference>
<dbReference type="RefSeq" id="WP_073291857.1">
    <property type="nucleotide sequence ID" value="NZ_FRCP01000032.1"/>
</dbReference>
<dbReference type="EMBL" id="FRCP01000032">
    <property type="protein sequence ID" value="SHN04514.1"/>
    <property type="molecule type" value="Genomic_DNA"/>
</dbReference>
<organism evidence="6 7">
    <name type="scientific">Anaerosporobacter mobilis DSM 15930</name>
    <dbReference type="NCBI Taxonomy" id="1120996"/>
    <lineage>
        <taxon>Bacteria</taxon>
        <taxon>Bacillati</taxon>
        <taxon>Bacillota</taxon>
        <taxon>Clostridia</taxon>
        <taxon>Lachnospirales</taxon>
        <taxon>Lachnospiraceae</taxon>
        <taxon>Anaerosporobacter</taxon>
    </lineage>
</organism>
<evidence type="ECO:0000313" key="7">
    <source>
        <dbReference type="Proteomes" id="UP000184038"/>
    </source>
</evidence>
<keyword evidence="4 6" id="KW-0067">ATP-binding</keyword>
<dbReference type="InterPro" id="IPR017871">
    <property type="entry name" value="ABC_transporter-like_CS"/>
</dbReference>
<reference evidence="6 7" key="1">
    <citation type="submission" date="2016-11" db="EMBL/GenBank/DDBJ databases">
        <authorList>
            <person name="Jaros S."/>
            <person name="Januszkiewicz K."/>
            <person name="Wedrychowicz H."/>
        </authorList>
    </citation>
    <scope>NUCLEOTIDE SEQUENCE [LARGE SCALE GENOMIC DNA]</scope>
    <source>
        <strain evidence="6 7">DSM 15930</strain>
    </source>
</reference>
<dbReference type="CDD" id="cd03230">
    <property type="entry name" value="ABC_DR_subfamily_A"/>
    <property type="match status" value="1"/>
</dbReference>
<evidence type="ECO:0000256" key="1">
    <source>
        <dbReference type="ARBA" id="ARBA00005417"/>
    </source>
</evidence>
<dbReference type="GO" id="GO:0005524">
    <property type="term" value="F:ATP binding"/>
    <property type="evidence" value="ECO:0007669"/>
    <property type="project" value="UniProtKB-KW"/>
</dbReference>
<dbReference type="Pfam" id="PF00005">
    <property type="entry name" value="ABC_tran"/>
    <property type="match status" value="1"/>
</dbReference>
<dbReference type="InterPro" id="IPR027417">
    <property type="entry name" value="P-loop_NTPase"/>
</dbReference>
<protein>
    <submittedName>
        <fullName evidence="6">ABC-2 type transport system ATP-binding protein</fullName>
    </submittedName>
</protein>
<dbReference type="Gene3D" id="3.40.50.300">
    <property type="entry name" value="P-loop containing nucleotide triphosphate hydrolases"/>
    <property type="match status" value="1"/>
</dbReference>
<keyword evidence="3" id="KW-0547">Nucleotide-binding</keyword>
<name>A0A1M7NLB3_9FIRM</name>
<dbReference type="STRING" id="1120996.SAMN02746066_04584"/>